<sequence length="120" mass="12899">MLFKGSFSAIQRNVAVGVLDCWLRLRTAPGQQNTCGTTEWPGGKVADLLHKIGGASMLGKKGKKDKDGPPILSLGMTCTYFFHLLGVKMQNVLQKDAGPWRNAGLGIQTKTKADASLARL</sequence>
<dbReference type="EMBL" id="PXOG01000188">
    <property type="protein sequence ID" value="RGP68942.1"/>
    <property type="molecule type" value="Genomic_DNA"/>
</dbReference>
<dbReference type="Proteomes" id="UP000266234">
    <property type="component" value="Unassembled WGS sequence"/>
</dbReference>
<accession>A0A395SA17</accession>
<reference evidence="1 2" key="1">
    <citation type="journal article" date="2018" name="PLoS Pathog.">
        <title>Evolution of structural diversity of trichothecenes, a family of toxins produced by plant pathogenic and entomopathogenic fungi.</title>
        <authorList>
            <person name="Proctor R.H."/>
            <person name="McCormick S.P."/>
            <person name="Kim H.S."/>
            <person name="Cardoza R.E."/>
            <person name="Stanley A.M."/>
            <person name="Lindo L."/>
            <person name="Kelly A."/>
            <person name="Brown D.W."/>
            <person name="Lee T."/>
            <person name="Vaughan M.M."/>
            <person name="Alexander N.J."/>
            <person name="Busman M."/>
            <person name="Gutierrez S."/>
        </authorList>
    </citation>
    <scope>NUCLEOTIDE SEQUENCE [LARGE SCALE GENOMIC DNA]</scope>
    <source>
        <strain evidence="1 2">NRRL 20695</strain>
    </source>
</reference>
<evidence type="ECO:0000313" key="1">
    <source>
        <dbReference type="EMBL" id="RGP68942.1"/>
    </source>
</evidence>
<proteinExistence type="predicted"/>
<organism evidence="1 2">
    <name type="scientific">Fusarium longipes</name>
    <dbReference type="NCBI Taxonomy" id="694270"/>
    <lineage>
        <taxon>Eukaryota</taxon>
        <taxon>Fungi</taxon>
        <taxon>Dikarya</taxon>
        <taxon>Ascomycota</taxon>
        <taxon>Pezizomycotina</taxon>
        <taxon>Sordariomycetes</taxon>
        <taxon>Hypocreomycetidae</taxon>
        <taxon>Hypocreales</taxon>
        <taxon>Nectriaceae</taxon>
        <taxon>Fusarium</taxon>
    </lineage>
</organism>
<protein>
    <submittedName>
        <fullName evidence="1">Uncharacterized protein</fullName>
    </submittedName>
</protein>
<dbReference type="OrthoDB" id="2588098at2759"/>
<name>A0A395SA17_9HYPO</name>
<keyword evidence="2" id="KW-1185">Reference proteome</keyword>
<comment type="caution">
    <text evidence="1">The sequence shown here is derived from an EMBL/GenBank/DDBJ whole genome shotgun (WGS) entry which is preliminary data.</text>
</comment>
<dbReference type="AlphaFoldDB" id="A0A395SA17"/>
<gene>
    <name evidence="1" type="ORF">FLONG3_8003</name>
</gene>
<evidence type="ECO:0000313" key="2">
    <source>
        <dbReference type="Proteomes" id="UP000266234"/>
    </source>
</evidence>